<comment type="subcellular location">
    <subcellularLocation>
        <location evidence="1">Membrane</location>
        <topology evidence="1">Multi-pass membrane protein</topology>
    </subcellularLocation>
</comment>
<keyword evidence="3 6" id="KW-1133">Transmembrane helix</keyword>
<feature type="transmembrane region" description="Helical" evidence="6">
    <location>
        <begin position="237"/>
        <end position="257"/>
    </location>
</feature>
<evidence type="ECO:0000256" key="6">
    <source>
        <dbReference type="SAM" id="Phobius"/>
    </source>
</evidence>
<feature type="transmembrane region" description="Helical" evidence="6">
    <location>
        <begin position="196"/>
        <end position="225"/>
    </location>
</feature>
<sequence>MRGGSIDEDRSGNLRSLAGSRDEPELEEAFDRILDEGRDRLGRPLLPLVATGLLGGVDVAVGVLAYLVVEHETGQPLLASAAFTIGFIALLLARSELFTENFLVPVTALASGMGTWPRLLRLWLVTLVANLAGGFAMAGMIVVALPDLRSTAAASGLHYATLGTSWRSLLLAVLAGAVITLMTRMQHSTDDMGVQVVAAVAMSFLLVGAQLFHSVLDSIIMFAGLLGGVAHYSWGDWALALAWSSLGNIVGGIGLVTSLRLLRVSHRVEEAQHDAREESGDRTT</sequence>
<evidence type="ECO:0000256" key="1">
    <source>
        <dbReference type="ARBA" id="ARBA00004141"/>
    </source>
</evidence>
<proteinExistence type="predicted"/>
<dbReference type="InterPro" id="IPR000292">
    <property type="entry name" value="For/NO2_transpt"/>
</dbReference>
<feature type="transmembrane region" description="Helical" evidence="6">
    <location>
        <begin position="165"/>
        <end position="184"/>
    </location>
</feature>
<evidence type="ECO:0000256" key="5">
    <source>
        <dbReference type="SAM" id="MobiDB-lite"/>
    </source>
</evidence>
<feature type="compositionally biased region" description="Basic and acidic residues" evidence="5">
    <location>
        <begin position="1"/>
        <end position="12"/>
    </location>
</feature>
<feature type="region of interest" description="Disordered" evidence="5">
    <location>
        <begin position="1"/>
        <end position="22"/>
    </location>
</feature>
<feature type="transmembrane region" description="Helical" evidence="6">
    <location>
        <begin position="75"/>
        <end position="93"/>
    </location>
</feature>
<dbReference type="InterPro" id="IPR023271">
    <property type="entry name" value="Aquaporin-like"/>
</dbReference>
<evidence type="ECO:0000256" key="2">
    <source>
        <dbReference type="ARBA" id="ARBA00022692"/>
    </source>
</evidence>
<dbReference type="RefSeq" id="WP_191315982.1">
    <property type="nucleotide sequence ID" value="NZ_BNAW01000051.1"/>
</dbReference>
<accession>A0ABQ3KP26</accession>
<evidence type="ECO:0000313" key="8">
    <source>
        <dbReference type="Proteomes" id="UP000649955"/>
    </source>
</evidence>
<evidence type="ECO:0000313" key="7">
    <source>
        <dbReference type="EMBL" id="GHG41709.1"/>
    </source>
</evidence>
<organism evidence="7 8">
    <name type="scientific">Amycolatopsis bullii</name>
    <dbReference type="NCBI Taxonomy" id="941987"/>
    <lineage>
        <taxon>Bacteria</taxon>
        <taxon>Bacillati</taxon>
        <taxon>Actinomycetota</taxon>
        <taxon>Actinomycetes</taxon>
        <taxon>Pseudonocardiales</taxon>
        <taxon>Pseudonocardiaceae</taxon>
        <taxon>Amycolatopsis</taxon>
    </lineage>
</organism>
<keyword evidence="8" id="KW-1185">Reference proteome</keyword>
<dbReference type="PANTHER" id="PTHR30520">
    <property type="entry name" value="FORMATE TRANSPORTER-RELATED"/>
    <property type="match status" value="1"/>
</dbReference>
<gene>
    <name evidence="7" type="ORF">GCM10017567_74190</name>
</gene>
<keyword evidence="2 6" id="KW-0812">Transmembrane</keyword>
<name>A0ABQ3KP26_9PSEU</name>
<keyword evidence="4 6" id="KW-0472">Membrane</keyword>
<reference evidence="8" key="1">
    <citation type="journal article" date="2019" name="Int. J. Syst. Evol. Microbiol.">
        <title>The Global Catalogue of Microorganisms (GCM) 10K type strain sequencing project: providing services to taxonomists for standard genome sequencing and annotation.</title>
        <authorList>
            <consortium name="The Broad Institute Genomics Platform"/>
            <consortium name="The Broad Institute Genome Sequencing Center for Infectious Disease"/>
            <person name="Wu L."/>
            <person name="Ma J."/>
        </authorList>
    </citation>
    <scope>NUCLEOTIDE SEQUENCE [LARGE SCALE GENOMIC DNA]</scope>
    <source>
        <strain evidence="8">CGMCC 4.7680</strain>
    </source>
</reference>
<dbReference type="Pfam" id="PF01226">
    <property type="entry name" value="Form_Nir_trans"/>
    <property type="match status" value="1"/>
</dbReference>
<feature type="transmembrane region" description="Helical" evidence="6">
    <location>
        <begin position="122"/>
        <end position="145"/>
    </location>
</feature>
<protein>
    <submittedName>
        <fullName evidence="7">Formate transporter</fullName>
    </submittedName>
</protein>
<dbReference type="PANTHER" id="PTHR30520:SF2">
    <property type="entry name" value="INNER MEMBRANE PROTEIN YFDC"/>
    <property type="match status" value="1"/>
</dbReference>
<dbReference type="Gene3D" id="1.20.1080.10">
    <property type="entry name" value="Glycerol uptake facilitator protein"/>
    <property type="match status" value="1"/>
</dbReference>
<dbReference type="EMBL" id="BNAW01000051">
    <property type="protein sequence ID" value="GHG41709.1"/>
    <property type="molecule type" value="Genomic_DNA"/>
</dbReference>
<evidence type="ECO:0000256" key="3">
    <source>
        <dbReference type="ARBA" id="ARBA00022989"/>
    </source>
</evidence>
<evidence type="ECO:0000256" key="4">
    <source>
        <dbReference type="ARBA" id="ARBA00023136"/>
    </source>
</evidence>
<dbReference type="Proteomes" id="UP000649955">
    <property type="component" value="Unassembled WGS sequence"/>
</dbReference>
<feature type="transmembrane region" description="Helical" evidence="6">
    <location>
        <begin position="45"/>
        <end position="69"/>
    </location>
</feature>
<comment type="caution">
    <text evidence="7">The sequence shown here is derived from an EMBL/GenBank/DDBJ whole genome shotgun (WGS) entry which is preliminary data.</text>
</comment>